<organism evidence="1 2">
    <name type="scientific">Athelia psychrophila</name>
    <dbReference type="NCBI Taxonomy" id="1759441"/>
    <lineage>
        <taxon>Eukaryota</taxon>
        <taxon>Fungi</taxon>
        <taxon>Dikarya</taxon>
        <taxon>Basidiomycota</taxon>
        <taxon>Agaricomycotina</taxon>
        <taxon>Agaricomycetes</taxon>
        <taxon>Agaricomycetidae</taxon>
        <taxon>Atheliales</taxon>
        <taxon>Atheliaceae</taxon>
        <taxon>Athelia</taxon>
    </lineage>
</organism>
<sequence length="186" mass="21248">MPIILGAYLRTRNLALAQAYFLVQTILALGSGALWDGEAIRLQYYSLIRRRDGLGFECTFFSPPRPVALVRRWPGGIARIRRHAYYLRCISQNTKSRIGPSIFPRADGTRARQPRTLGWGVYPTVRYSWLIHCWHGLGFKHTFFSSPGFFEVPKCSDDLRVIPPQGSIAISALPVIWRRALCWLRA</sequence>
<evidence type="ECO:0000313" key="2">
    <source>
        <dbReference type="Proteomes" id="UP000076532"/>
    </source>
</evidence>
<gene>
    <name evidence="1" type="ORF">FIBSPDRAFT_67594</name>
</gene>
<dbReference type="EMBL" id="KV417597">
    <property type="protein sequence ID" value="KZP16140.1"/>
    <property type="molecule type" value="Genomic_DNA"/>
</dbReference>
<dbReference type="AlphaFoldDB" id="A0A166EV75"/>
<evidence type="ECO:0000313" key="1">
    <source>
        <dbReference type="EMBL" id="KZP16140.1"/>
    </source>
</evidence>
<keyword evidence="2" id="KW-1185">Reference proteome</keyword>
<protein>
    <submittedName>
        <fullName evidence="1">Uncharacterized protein</fullName>
    </submittedName>
</protein>
<dbReference type="Proteomes" id="UP000076532">
    <property type="component" value="Unassembled WGS sequence"/>
</dbReference>
<reference evidence="1 2" key="1">
    <citation type="journal article" date="2016" name="Mol. Biol. Evol.">
        <title>Comparative Genomics of Early-Diverging Mushroom-Forming Fungi Provides Insights into the Origins of Lignocellulose Decay Capabilities.</title>
        <authorList>
            <person name="Nagy L.G."/>
            <person name="Riley R."/>
            <person name="Tritt A."/>
            <person name="Adam C."/>
            <person name="Daum C."/>
            <person name="Floudas D."/>
            <person name="Sun H."/>
            <person name="Yadav J.S."/>
            <person name="Pangilinan J."/>
            <person name="Larsson K.H."/>
            <person name="Matsuura K."/>
            <person name="Barry K."/>
            <person name="Labutti K."/>
            <person name="Kuo R."/>
            <person name="Ohm R.A."/>
            <person name="Bhattacharya S.S."/>
            <person name="Shirouzu T."/>
            <person name="Yoshinaga Y."/>
            <person name="Martin F.M."/>
            <person name="Grigoriev I.V."/>
            <person name="Hibbett D.S."/>
        </authorList>
    </citation>
    <scope>NUCLEOTIDE SEQUENCE [LARGE SCALE GENOMIC DNA]</scope>
    <source>
        <strain evidence="1 2">CBS 109695</strain>
    </source>
</reference>
<accession>A0A166EV75</accession>
<proteinExistence type="predicted"/>
<name>A0A166EV75_9AGAM</name>